<feature type="signal peptide" evidence="2">
    <location>
        <begin position="1"/>
        <end position="20"/>
    </location>
</feature>
<organism evidence="3">
    <name type="scientific">Planktothricoides sp. SpSt-374</name>
    <dbReference type="NCBI Taxonomy" id="2282167"/>
    <lineage>
        <taxon>Bacteria</taxon>
        <taxon>Bacillati</taxon>
        <taxon>Cyanobacteriota</taxon>
        <taxon>Cyanophyceae</taxon>
        <taxon>Oscillatoriophycideae</taxon>
        <taxon>Oscillatoriales</taxon>
        <taxon>Oscillatoriaceae</taxon>
        <taxon>Planktothricoides</taxon>
    </lineage>
</organism>
<dbReference type="EMBL" id="DSPX01000099">
    <property type="protein sequence ID" value="HGG01001.1"/>
    <property type="molecule type" value="Genomic_DNA"/>
</dbReference>
<keyword evidence="2" id="KW-0732">Signal</keyword>
<protein>
    <submittedName>
        <fullName evidence="3">Uncharacterized protein</fullName>
    </submittedName>
</protein>
<feature type="region of interest" description="Disordered" evidence="1">
    <location>
        <begin position="81"/>
        <end position="105"/>
    </location>
</feature>
<evidence type="ECO:0000256" key="2">
    <source>
        <dbReference type="SAM" id="SignalP"/>
    </source>
</evidence>
<name>A0A7C3ZLX2_9CYAN</name>
<dbReference type="AlphaFoldDB" id="A0A7C3ZLX2"/>
<proteinExistence type="predicted"/>
<feature type="chain" id="PRO_5027980433" evidence="2">
    <location>
        <begin position="21"/>
        <end position="105"/>
    </location>
</feature>
<sequence length="105" mass="11592">MRIGAFIFLFGLLAATGVTAGDIEVQDEQQFPADDQIHVQNQSLNFAPNQDRGIIFKSLVKFSNPKTPNWFPEYSATRLITAEDNSPTDQSDSSEDQRGSGRVDA</sequence>
<comment type="caution">
    <text evidence="3">The sequence shown here is derived from an EMBL/GenBank/DDBJ whole genome shotgun (WGS) entry which is preliminary data.</text>
</comment>
<accession>A0A7C3ZLX2</accession>
<evidence type="ECO:0000313" key="3">
    <source>
        <dbReference type="EMBL" id="HGG01001.1"/>
    </source>
</evidence>
<feature type="compositionally biased region" description="Basic and acidic residues" evidence="1">
    <location>
        <begin position="95"/>
        <end position="105"/>
    </location>
</feature>
<gene>
    <name evidence="3" type="ORF">ENR15_10210</name>
</gene>
<reference evidence="3" key="1">
    <citation type="journal article" date="2020" name="mSystems">
        <title>Genome- and Community-Level Interaction Insights into Carbon Utilization and Element Cycling Functions of Hydrothermarchaeota in Hydrothermal Sediment.</title>
        <authorList>
            <person name="Zhou Z."/>
            <person name="Liu Y."/>
            <person name="Xu W."/>
            <person name="Pan J."/>
            <person name="Luo Z.H."/>
            <person name="Li M."/>
        </authorList>
    </citation>
    <scope>NUCLEOTIDE SEQUENCE [LARGE SCALE GENOMIC DNA]</scope>
    <source>
        <strain evidence="3">SpSt-374</strain>
    </source>
</reference>
<evidence type="ECO:0000256" key="1">
    <source>
        <dbReference type="SAM" id="MobiDB-lite"/>
    </source>
</evidence>